<dbReference type="PANTHER" id="PTHR31793:SF27">
    <property type="entry name" value="NOVEL THIOESTERASE SUPERFAMILY DOMAIN AND SAPOSIN A-TYPE DOMAIN CONTAINING PROTEIN (0610012H03RIK)"/>
    <property type="match status" value="1"/>
</dbReference>
<dbReference type="InterPro" id="IPR029069">
    <property type="entry name" value="HotDog_dom_sf"/>
</dbReference>
<dbReference type="PIRSF" id="PIRSF003230">
    <property type="entry name" value="YbgC"/>
    <property type="match status" value="1"/>
</dbReference>
<evidence type="ECO:0000313" key="4">
    <source>
        <dbReference type="Proteomes" id="UP000190951"/>
    </source>
</evidence>
<dbReference type="RefSeq" id="WP_077835850.1">
    <property type="nucleotide sequence ID" value="NZ_CP096983.1"/>
</dbReference>
<dbReference type="SUPFAM" id="SSF54637">
    <property type="entry name" value="Thioesterase/thiol ester dehydrase-isomerase"/>
    <property type="match status" value="1"/>
</dbReference>
<dbReference type="AlphaFoldDB" id="A0A1S8LC90"/>
<dbReference type="NCBIfam" id="TIGR00051">
    <property type="entry name" value="YbgC/FadM family acyl-CoA thioesterase"/>
    <property type="match status" value="1"/>
</dbReference>
<evidence type="ECO:0000313" key="3">
    <source>
        <dbReference type="EMBL" id="URZ09852.1"/>
    </source>
</evidence>
<dbReference type="PANTHER" id="PTHR31793">
    <property type="entry name" value="4-HYDROXYBENZOYL-COA THIOESTERASE FAMILY MEMBER"/>
    <property type="match status" value="1"/>
</dbReference>
<sequence>MDKAITRIKVRYAETDKMGIVHHANYYVYFEAAREDLIELSGIKYSEMEEIGVMMPLVETKCKYHEGAKYGDYILVETSIGRLTPIKVEINYRVIREEDGRVLATGQTIQTFVDSRSFKILNLMKKHPNIWAKFQIIQQ</sequence>
<gene>
    <name evidence="3" type="ORF">CROST_005510</name>
</gene>
<dbReference type="InterPro" id="IPR006684">
    <property type="entry name" value="YbgC/YbaW"/>
</dbReference>
<dbReference type="EC" id="3.1.2.28" evidence="3"/>
<dbReference type="InterPro" id="IPR050563">
    <property type="entry name" value="4-hydroxybenzoyl-CoA_TE"/>
</dbReference>
<dbReference type="KEGG" id="crw:CROST_005510"/>
<keyword evidence="4" id="KW-1185">Reference proteome</keyword>
<protein>
    <submittedName>
        <fullName evidence="3">1,4-dihydroxy-2-naphthoyl-CoA hydrolase</fullName>
        <ecNumber evidence="3">3.1.2.28</ecNumber>
    </submittedName>
</protein>
<dbReference type="GO" id="GO:0047617">
    <property type="term" value="F:fatty acyl-CoA hydrolase activity"/>
    <property type="evidence" value="ECO:0007669"/>
    <property type="project" value="TreeGrafter"/>
</dbReference>
<dbReference type="EMBL" id="CP096983">
    <property type="protein sequence ID" value="URZ09852.1"/>
    <property type="molecule type" value="Genomic_DNA"/>
</dbReference>
<organism evidence="3 4">
    <name type="scientific">Clostridium felsineum</name>
    <dbReference type="NCBI Taxonomy" id="36839"/>
    <lineage>
        <taxon>Bacteria</taxon>
        <taxon>Bacillati</taxon>
        <taxon>Bacillota</taxon>
        <taxon>Clostridia</taxon>
        <taxon>Eubacteriales</taxon>
        <taxon>Clostridiaceae</taxon>
        <taxon>Clostridium</taxon>
    </lineage>
</organism>
<dbReference type="Gene3D" id="3.10.129.10">
    <property type="entry name" value="Hotdog Thioesterase"/>
    <property type="match status" value="1"/>
</dbReference>
<evidence type="ECO:0000256" key="1">
    <source>
        <dbReference type="ARBA" id="ARBA00005953"/>
    </source>
</evidence>
<reference evidence="3 4" key="1">
    <citation type="submission" date="2022-04" db="EMBL/GenBank/DDBJ databases">
        <title>Genome sequence of C. roseum typestrain.</title>
        <authorList>
            <person name="Poehlein A."/>
            <person name="Schoch T."/>
            <person name="Duerre P."/>
            <person name="Daniel R."/>
        </authorList>
    </citation>
    <scope>NUCLEOTIDE SEQUENCE [LARGE SCALE GENOMIC DNA]</scope>
    <source>
        <strain evidence="3 4">DSM 7320</strain>
    </source>
</reference>
<name>A0A1S8LC90_9CLOT</name>
<proteinExistence type="inferred from homology"/>
<dbReference type="CDD" id="cd00586">
    <property type="entry name" value="4HBT"/>
    <property type="match status" value="1"/>
</dbReference>
<dbReference type="Pfam" id="PF13279">
    <property type="entry name" value="4HBT_2"/>
    <property type="match status" value="1"/>
</dbReference>
<dbReference type="STRING" id="84029.CROST_12280"/>
<comment type="similarity">
    <text evidence="1">Belongs to the 4-hydroxybenzoyl-CoA thioesterase family.</text>
</comment>
<dbReference type="GO" id="GO:0061522">
    <property type="term" value="F:1,4-dihydroxy-2-naphthoyl-CoA thioesterase activity"/>
    <property type="evidence" value="ECO:0007669"/>
    <property type="project" value="UniProtKB-EC"/>
</dbReference>
<keyword evidence="2 3" id="KW-0378">Hydrolase</keyword>
<accession>A0A1S8LC90</accession>
<dbReference type="Proteomes" id="UP000190951">
    <property type="component" value="Chromosome"/>
</dbReference>
<evidence type="ECO:0000256" key="2">
    <source>
        <dbReference type="ARBA" id="ARBA00022801"/>
    </source>
</evidence>